<feature type="domain" description="Zinc finger CHC2-type" evidence="4">
    <location>
        <begin position="24"/>
        <end position="67"/>
    </location>
</feature>
<keyword evidence="6" id="KW-1185">Reference proteome</keyword>
<accession>A0ABR7DWD9</accession>
<name>A0ABR7DWD9_9BACT</name>
<evidence type="ECO:0000313" key="5">
    <source>
        <dbReference type="EMBL" id="MBC5641801.1"/>
    </source>
</evidence>
<evidence type="ECO:0000256" key="2">
    <source>
        <dbReference type="ARBA" id="ARBA00022771"/>
    </source>
</evidence>
<keyword evidence="3" id="KW-0862">Zinc</keyword>
<evidence type="ECO:0000256" key="3">
    <source>
        <dbReference type="ARBA" id="ARBA00022833"/>
    </source>
</evidence>
<keyword evidence="2" id="KW-0863">Zinc-finger</keyword>
<keyword evidence="1" id="KW-0479">Metal-binding</keyword>
<protein>
    <submittedName>
        <fullName evidence="5">Toprim domain-containing protein</fullName>
    </submittedName>
</protein>
<comment type="caution">
    <text evidence="5">The sequence shown here is derived from an EMBL/GenBank/DDBJ whole genome shotgun (WGS) entry which is preliminary data.</text>
</comment>
<reference evidence="5 6" key="1">
    <citation type="submission" date="2020-08" db="EMBL/GenBank/DDBJ databases">
        <title>Genome public.</title>
        <authorList>
            <person name="Liu C."/>
            <person name="Sun Q."/>
        </authorList>
    </citation>
    <scope>NUCLEOTIDE SEQUENCE [LARGE SCALE GENOMIC DNA]</scope>
    <source>
        <strain evidence="5 6">BX2</strain>
    </source>
</reference>
<dbReference type="Pfam" id="PF01807">
    <property type="entry name" value="Zn_ribbon_DnaG"/>
    <property type="match status" value="1"/>
</dbReference>
<gene>
    <name evidence="5" type="ORF">H8S77_02700</name>
</gene>
<dbReference type="RefSeq" id="WP_186958189.1">
    <property type="nucleotide sequence ID" value="NZ_JACOOI010000002.1"/>
</dbReference>
<dbReference type="Gene3D" id="3.40.1360.10">
    <property type="match status" value="1"/>
</dbReference>
<evidence type="ECO:0000313" key="6">
    <source>
        <dbReference type="Proteomes" id="UP000644010"/>
    </source>
</evidence>
<proteinExistence type="predicted"/>
<dbReference type="InterPro" id="IPR036977">
    <property type="entry name" value="DNA_primase_Znf_CHC2"/>
</dbReference>
<evidence type="ECO:0000259" key="4">
    <source>
        <dbReference type="Pfam" id="PF01807"/>
    </source>
</evidence>
<dbReference type="Gene3D" id="3.90.580.10">
    <property type="entry name" value="Zinc finger, CHC2-type domain"/>
    <property type="match status" value="1"/>
</dbReference>
<dbReference type="PANTHER" id="PTHR30313:SF2">
    <property type="entry name" value="DNA PRIMASE"/>
    <property type="match status" value="1"/>
</dbReference>
<dbReference type="Pfam" id="PF13155">
    <property type="entry name" value="Toprim_2"/>
    <property type="match status" value="1"/>
</dbReference>
<dbReference type="PANTHER" id="PTHR30313">
    <property type="entry name" value="DNA PRIMASE"/>
    <property type="match status" value="1"/>
</dbReference>
<dbReference type="InterPro" id="IPR050219">
    <property type="entry name" value="DnaG_primase"/>
</dbReference>
<dbReference type="EMBL" id="JACOOI010000002">
    <property type="protein sequence ID" value="MBC5641801.1"/>
    <property type="molecule type" value="Genomic_DNA"/>
</dbReference>
<dbReference type="InterPro" id="IPR002694">
    <property type="entry name" value="Znf_CHC2"/>
</dbReference>
<dbReference type="SUPFAM" id="SSF57783">
    <property type="entry name" value="Zinc beta-ribbon"/>
    <property type="match status" value="1"/>
</dbReference>
<evidence type="ECO:0000256" key="1">
    <source>
        <dbReference type="ARBA" id="ARBA00022723"/>
    </source>
</evidence>
<dbReference type="SUPFAM" id="SSF56731">
    <property type="entry name" value="DNA primase core"/>
    <property type="match status" value="1"/>
</dbReference>
<organism evidence="5 6">
    <name type="scientific">Parabacteroides segnis</name>
    <dbReference type="NCBI Taxonomy" id="2763058"/>
    <lineage>
        <taxon>Bacteria</taxon>
        <taxon>Pseudomonadati</taxon>
        <taxon>Bacteroidota</taxon>
        <taxon>Bacteroidia</taxon>
        <taxon>Bacteroidales</taxon>
        <taxon>Tannerellaceae</taxon>
        <taxon>Parabacteroides</taxon>
    </lineage>
</organism>
<sequence length="296" mass="33733">MNIAQIKQIDLVDYMKAIGFSPTKETAKSAWYHAPYREDRTPSFKVNKDKNVWYDFGTAQSGDIIDLAELLYHSKDVSRLLKLIEGAAPALAPLIRTPISQSGERLTERFRNVKVVDLNHEALKSYLQSRGIDLDIGECECKEIHYTCNKKGYFAVAFPNIAGGYEIRNPYFKGCIAPKDISIIRKPDRLGGRCCCLFEGFMDYLSYLALVKLGKITEDNESVDYIVLNSVSNIGRAIESMKKYKVIHCYLDNDDAGRRAVNFLHELLGDKVQDMFAPYPLYKDLNDFLRNKKKIS</sequence>
<dbReference type="Proteomes" id="UP000644010">
    <property type="component" value="Unassembled WGS sequence"/>
</dbReference>